<proteinExistence type="predicted"/>
<protein>
    <submittedName>
        <fullName evidence="1">Uncharacterized protein</fullName>
    </submittedName>
</protein>
<evidence type="ECO:0000313" key="1">
    <source>
        <dbReference type="EMBL" id="VEL23338.1"/>
    </source>
</evidence>
<gene>
    <name evidence="1" type="ORF">PXEA_LOCUS16778</name>
</gene>
<name>A0A3S5ALU6_9PLAT</name>
<sequence>MCSCSSRQGGWHRICTCSLRSSEALDVLIGCIVHRSDSYRVHYSRRLEKKTWHSLSPLRGGINSSSCDTGLLILSAPTCGFCRSTLPTEHLFAKPTRSRGIALTVASNCSSINSISGSGCSCISQHSSVGAQAHVDIKLAASNADPKFTNSSF</sequence>
<dbReference type="EMBL" id="CAAALY010061398">
    <property type="protein sequence ID" value="VEL23338.1"/>
    <property type="molecule type" value="Genomic_DNA"/>
</dbReference>
<dbReference type="AlphaFoldDB" id="A0A3S5ALU6"/>
<keyword evidence="2" id="KW-1185">Reference proteome</keyword>
<accession>A0A3S5ALU6</accession>
<reference evidence="1" key="1">
    <citation type="submission" date="2018-11" db="EMBL/GenBank/DDBJ databases">
        <authorList>
            <consortium name="Pathogen Informatics"/>
        </authorList>
    </citation>
    <scope>NUCLEOTIDE SEQUENCE</scope>
</reference>
<organism evidence="1 2">
    <name type="scientific">Protopolystoma xenopodis</name>
    <dbReference type="NCBI Taxonomy" id="117903"/>
    <lineage>
        <taxon>Eukaryota</taxon>
        <taxon>Metazoa</taxon>
        <taxon>Spiralia</taxon>
        <taxon>Lophotrochozoa</taxon>
        <taxon>Platyhelminthes</taxon>
        <taxon>Monogenea</taxon>
        <taxon>Polyopisthocotylea</taxon>
        <taxon>Polystomatidea</taxon>
        <taxon>Polystomatidae</taxon>
        <taxon>Protopolystoma</taxon>
    </lineage>
</organism>
<dbReference type="Proteomes" id="UP000784294">
    <property type="component" value="Unassembled WGS sequence"/>
</dbReference>
<comment type="caution">
    <text evidence="1">The sequence shown here is derived from an EMBL/GenBank/DDBJ whole genome shotgun (WGS) entry which is preliminary data.</text>
</comment>
<evidence type="ECO:0000313" key="2">
    <source>
        <dbReference type="Proteomes" id="UP000784294"/>
    </source>
</evidence>